<feature type="region of interest" description="Disordered" evidence="1">
    <location>
        <begin position="1"/>
        <end position="36"/>
    </location>
</feature>
<comment type="caution">
    <text evidence="2">The sequence shown here is derived from an EMBL/GenBank/DDBJ whole genome shotgun (WGS) entry which is preliminary data.</text>
</comment>
<evidence type="ECO:0000256" key="1">
    <source>
        <dbReference type="SAM" id="MobiDB-lite"/>
    </source>
</evidence>
<dbReference type="AlphaFoldDB" id="A0AA39YKF6"/>
<evidence type="ECO:0000313" key="2">
    <source>
        <dbReference type="EMBL" id="KAK0653171.1"/>
    </source>
</evidence>
<feature type="compositionally biased region" description="Basic residues" evidence="1">
    <location>
        <begin position="461"/>
        <end position="480"/>
    </location>
</feature>
<organism evidence="2 3">
    <name type="scientific">Cercophora newfieldiana</name>
    <dbReference type="NCBI Taxonomy" id="92897"/>
    <lineage>
        <taxon>Eukaryota</taxon>
        <taxon>Fungi</taxon>
        <taxon>Dikarya</taxon>
        <taxon>Ascomycota</taxon>
        <taxon>Pezizomycotina</taxon>
        <taxon>Sordariomycetes</taxon>
        <taxon>Sordariomycetidae</taxon>
        <taxon>Sordariales</taxon>
        <taxon>Lasiosphaeriaceae</taxon>
        <taxon>Cercophora</taxon>
    </lineage>
</organism>
<feature type="compositionally biased region" description="Polar residues" evidence="1">
    <location>
        <begin position="515"/>
        <end position="525"/>
    </location>
</feature>
<dbReference type="Proteomes" id="UP001174936">
    <property type="component" value="Unassembled WGS sequence"/>
</dbReference>
<evidence type="ECO:0000313" key="3">
    <source>
        <dbReference type="Proteomes" id="UP001174936"/>
    </source>
</evidence>
<name>A0AA39YKF6_9PEZI</name>
<proteinExistence type="predicted"/>
<accession>A0AA39YKF6</accession>
<protein>
    <submittedName>
        <fullName evidence="2">Uncharacterized protein</fullName>
    </submittedName>
</protein>
<gene>
    <name evidence="2" type="ORF">B0T16DRAFT_407525</name>
</gene>
<feature type="compositionally biased region" description="Basic residues" evidence="1">
    <location>
        <begin position="671"/>
        <end position="684"/>
    </location>
</feature>
<reference evidence="2" key="1">
    <citation type="submission" date="2023-06" db="EMBL/GenBank/DDBJ databases">
        <title>Genome-scale phylogeny and comparative genomics of the fungal order Sordariales.</title>
        <authorList>
            <consortium name="Lawrence Berkeley National Laboratory"/>
            <person name="Hensen N."/>
            <person name="Bonometti L."/>
            <person name="Westerberg I."/>
            <person name="Brannstrom I.O."/>
            <person name="Guillou S."/>
            <person name="Cros-Aarteil S."/>
            <person name="Calhoun S."/>
            <person name="Haridas S."/>
            <person name="Kuo A."/>
            <person name="Mondo S."/>
            <person name="Pangilinan J."/>
            <person name="Riley R."/>
            <person name="Labutti K."/>
            <person name="Andreopoulos B."/>
            <person name="Lipzen A."/>
            <person name="Chen C."/>
            <person name="Yanf M."/>
            <person name="Daum C."/>
            <person name="Ng V."/>
            <person name="Clum A."/>
            <person name="Steindorff A."/>
            <person name="Ohm R."/>
            <person name="Martin F."/>
            <person name="Silar P."/>
            <person name="Natvig D."/>
            <person name="Lalanne C."/>
            <person name="Gautier V."/>
            <person name="Ament-Velasquez S.L."/>
            <person name="Kruys A."/>
            <person name="Hutchinson M.I."/>
            <person name="Powell A.J."/>
            <person name="Barry K."/>
            <person name="Miller A.N."/>
            <person name="Grigoriev I.V."/>
            <person name="Debuchy R."/>
            <person name="Gladieux P."/>
            <person name="Thoren M.H."/>
            <person name="Johannesson H."/>
        </authorList>
    </citation>
    <scope>NUCLEOTIDE SEQUENCE</scope>
    <source>
        <strain evidence="2">SMH2532-1</strain>
    </source>
</reference>
<feature type="region of interest" description="Disordered" evidence="1">
    <location>
        <begin position="139"/>
        <end position="162"/>
    </location>
</feature>
<feature type="compositionally biased region" description="Basic and acidic residues" evidence="1">
    <location>
        <begin position="488"/>
        <end position="504"/>
    </location>
</feature>
<keyword evidence="3" id="KW-1185">Reference proteome</keyword>
<feature type="region of interest" description="Disordered" evidence="1">
    <location>
        <begin position="618"/>
        <end position="710"/>
    </location>
</feature>
<feature type="region of interest" description="Disordered" evidence="1">
    <location>
        <begin position="461"/>
        <end position="531"/>
    </location>
</feature>
<dbReference type="EMBL" id="JAULSV010000002">
    <property type="protein sequence ID" value="KAK0653171.1"/>
    <property type="molecule type" value="Genomic_DNA"/>
</dbReference>
<sequence>MTRHHSQSHSRSRSRSHPHHHSSSRSHSGQHVRTKKQQYDLIGELPLLENVGGGRSKNLSVSVLQGVLRVERAADRHKSFRIVAAFRLQVKIHEFEKGYFKTCDKLFDFISLRYLYEEGERHEVLPNGDALTTDVEVTEESSKSGSANVGLSGTAPMPTITPSLSVQVGREKKLTVTRNVNSWRRGLSYEAWYHKRAKPLEHHGEYHGKPTTQRHHGWKRAFQVQSQHRIHPNCGCPQENFDPETCELRQGDTYSRCAHWFWQVQAQPHLWAPEIYESVTFLITVTRIASPQDIDFSSEKAQRYFHFDFVLQGRLRELGWSVRDHLYPLYPWRPRKPAEIRAKDDFGYPLGVEKIKFCIRACPEGITWPDRPTPNLQEDAHKKVFKKHAITTSLVSKSGSGSSSQGCHCGDHGRQADCSHWDRRFQHLESGIRRLESQNARNDVRRKLMALGDALSLTPVRHHRHGHHGHHHHHHHHHGWHNSDAASDSDRLDDDRGRPRERIPHFMSGVRMPRATQNNRTSAESSPEPRGYSVIRDLSISSDSSWVSIHRCSGLRTQSTTASSSSADNEPGMWKANVKKHFQILQDTLRDQSLEARREEERVEFERAMWERSRWRHRHHHHSRTGWKERKGSISPPVVKQTFRPGQGVVPLEPGESIDLADPRDPARTQQPHRHHRPTARRRSGTSANARYTVLGYMSGARCPDSGRPH</sequence>